<keyword evidence="5 7" id="KW-0456">Lyase</keyword>
<dbReference type="Pfam" id="PF02618">
    <property type="entry name" value="YceG"/>
    <property type="match status" value="1"/>
</dbReference>
<evidence type="ECO:0000256" key="2">
    <source>
        <dbReference type="ARBA" id="ARBA00022692"/>
    </source>
</evidence>
<comment type="catalytic activity">
    <reaction evidence="7">
        <text>a peptidoglycan chain = a peptidoglycan chain with N-acetyl-1,6-anhydromuramyl-[peptide] at the reducing end + a peptidoglycan chain with N-acetylglucosamine at the non-reducing end.</text>
        <dbReference type="EC" id="4.2.2.29"/>
    </reaction>
</comment>
<keyword evidence="4 7" id="KW-0472">Membrane</keyword>
<evidence type="ECO:0000256" key="3">
    <source>
        <dbReference type="ARBA" id="ARBA00022989"/>
    </source>
</evidence>
<organism evidence="8 9">
    <name type="scientific">Paenibacillus larvae subsp. pulvifaciens</name>
    <dbReference type="NCBI Taxonomy" id="1477"/>
    <lineage>
        <taxon>Bacteria</taxon>
        <taxon>Bacillati</taxon>
        <taxon>Bacillota</taxon>
        <taxon>Bacilli</taxon>
        <taxon>Bacillales</taxon>
        <taxon>Paenibacillaceae</taxon>
        <taxon>Paenibacillus</taxon>
    </lineage>
</organism>
<dbReference type="GO" id="GO:0071555">
    <property type="term" value="P:cell wall organization"/>
    <property type="evidence" value="ECO:0007669"/>
    <property type="project" value="UniProtKB-KW"/>
</dbReference>
<sequence length="376" mass="41916">MNERTCSALFIVRVWNKGGTLVSVNQTYRPRSKAKKIWLSFLALVMIVVAGSVFYVINALKPLEPSDETKRIEIQLGDGIKTLGNKLEQAGLIKDGTLFYYYSKLKGLGGNIKAGEYELKPGLTYEAILDKFTKGDVMKNRRFTVPEGYTIDQIAEKLKETGVISEEEFLGKVEKAGVEPLTSAIPADIPLKHRLEGYLFPTTYELKKDITADSLIDSMLSTMDKKLKEIPGFNQETLAKLGVNQHQLLTVASLIEREVVVDAERPLVAGVIYNRLSKGMPLQIDATIQYALGKQKERLMESDLNIDSPYNTYTHKGLPPGPIASPSEASIKAALNPEASQYFYYVTKKDGSGAHLFAETYEQHKKNIEESKKNVK</sequence>
<feature type="transmembrane region" description="Helical" evidence="7">
    <location>
        <begin position="37"/>
        <end position="57"/>
    </location>
</feature>
<evidence type="ECO:0000313" key="9">
    <source>
        <dbReference type="Proteomes" id="UP000192727"/>
    </source>
</evidence>
<accession>A0A1V0UQS7</accession>
<keyword evidence="6 7" id="KW-0961">Cell wall biogenesis/degradation</keyword>
<protein>
    <recommendedName>
        <fullName evidence="7">Endolytic murein transglycosylase</fullName>
        <ecNumber evidence="7">4.2.2.29</ecNumber>
    </recommendedName>
    <alternativeName>
        <fullName evidence="7">Peptidoglycan lytic transglycosylase</fullName>
    </alternativeName>
    <alternativeName>
        <fullName evidence="7">Peptidoglycan polymerization terminase</fullName>
    </alternativeName>
</protein>
<evidence type="ECO:0000256" key="5">
    <source>
        <dbReference type="ARBA" id="ARBA00023239"/>
    </source>
</evidence>
<comment type="function">
    <text evidence="7">Functions as a peptidoglycan terminase that cleaves nascent peptidoglycan strands endolytically to terminate their elongation.</text>
</comment>
<comment type="subcellular location">
    <subcellularLocation>
        <location evidence="7">Cell membrane</location>
        <topology evidence="7">Single-pass membrane protein</topology>
    </subcellularLocation>
</comment>
<dbReference type="PANTHER" id="PTHR30518">
    <property type="entry name" value="ENDOLYTIC MUREIN TRANSGLYCOSYLASE"/>
    <property type="match status" value="1"/>
</dbReference>
<keyword evidence="1 7" id="KW-1003">Cell membrane</keyword>
<dbReference type="PANTHER" id="PTHR30518:SF2">
    <property type="entry name" value="ENDOLYTIC MUREIN TRANSGLYCOSYLASE"/>
    <property type="match status" value="1"/>
</dbReference>
<dbReference type="GO" id="GO:0009252">
    <property type="term" value="P:peptidoglycan biosynthetic process"/>
    <property type="evidence" value="ECO:0007669"/>
    <property type="project" value="UniProtKB-UniRule"/>
</dbReference>
<dbReference type="AlphaFoldDB" id="A0A1V0UQS7"/>
<evidence type="ECO:0000256" key="6">
    <source>
        <dbReference type="ARBA" id="ARBA00023316"/>
    </source>
</evidence>
<dbReference type="CDD" id="cd08010">
    <property type="entry name" value="MltG_like"/>
    <property type="match status" value="1"/>
</dbReference>
<dbReference type="EMBL" id="CP020557">
    <property type="protein sequence ID" value="ARF67380.1"/>
    <property type="molecule type" value="Genomic_DNA"/>
</dbReference>
<dbReference type="HAMAP" id="MF_02065">
    <property type="entry name" value="MltG"/>
    <property type="match status" value="1"/>
</dbReference>
<dbReference type="EC" id="4.2.2.29" evidence="7"/>
<dbReference type="Gene3D" id="3.30.1490.480">
    <property type="entry name" value="Endolytic murein transglycosylase"/>
    <property type="match status" value="2"/>
</dbReference>
<dbReference type="GO" id="GO:0008932">
    <property type="term" value="F:lytic endotransglycosylase activity"/>
    <property type="evidence" value="ECO:0007669"/>
    <property type="project" value="UniProtKB-UniRule"/>
</dbReference>
<proteinExistence type="inferred from homology"/>
<dbReference type="Gene3D" id="3.30.160.60">
    <property type="entry name" value="Classic Zinc Finger"/>
    <property type="match status" value="1"/>
</dbReference>
<evidence type="ECO:0000256" key="1">
    <source>
        <dbReference type="ARBA" id="ARBA00022475"/>
    </source>
</evidence>
<evidence type="ECO:0000313" key="8">
    <source>
        <dbReference type="EMBL" id="ARF67380.1"/>
    </source>
</evidence>
<dbReference type="NCBIfam" id="TIGR00247">
    <property type="entry name" value="endolytic transglycosylase MltG"/>
    <property type="match status" value="1"/>
</dbReference>
<feature type="site" description="Important for catalytic activity" evidence="7">
    <location>
        <position position="258"/>
    </location>
</feature>
<comment type="similarity">
    <text evidence="7">Belongs to the transglycosylase MltG family.</text>
</comment>
<keyword evidence="2 7" id="KW-0812">Transmembrane</keyword>
<dbReference type="GO" id="GO:0005886">
    <property type="term" value="C:plasma membrane"/>
    <property type="evidence" value="ECO:0007669"/>
    <property type="project" value="UniProtKB-SubCell"/>
</dbReference>
<name>A0A1V0UQS7_9BACL</name>
<evidence type="ECO:0000256" key="7">
    <source>
        <dbReference type="HAMAP-Rule" id="MF_02065"/>
    </source>
</evidence>
<dbReference type="Proteomes" id="UP000192727">
    <property type="component" value="Chromosome"/>
</dbReference>
<reference evidence="8 9" key="1">
    <citation type="submission" date="2017-03" db="EMBL/GenBank/DDBJ databases">
        <title>Paenibacillus larvae genome sequencing.</title>
        <authorList>
            <person name="Dingman D.W."/>
        </authorList>
    </citation>
    <scope>NUCLEOTIDE SEQUENCE [LARGE SCALE GENOMIC DNA]</scope>
    <source>
        <strain evidence="8 9">SAG 10367</strain>
    </source>
</reference>
<keyword evidence="3 7" id="KW-1133">Transmembrane helix</keyword>
<gene>
    <name evidence="7" type="primary">mltG</name>
    <name evidence="8" type="ORF">B7C51_05375</name>
</gene>
<dbReference type="InterPro" id="IPR003770">
    <property type="entry name" value="MLTG-like"/>
</dbReference>
<evidence type="ECO:0000256" key="4">
    <source>
        <dbReference type="ARBA" id="ARBA00023136"/>
    </source>
</evidence>